<dbReference type="GO" id="GO:0061605">
    <property type="term" value="F:molybdopterin-synthase adenylyltransferase activity"/>
    <property type="evidence" value="ECO:0007669"/>
    <property type="project" value="UniProtKB-EC"/>
</dbReference>
<dbReference type="InterPro" id="IPR000594">
    <property type="entry name" value="ThiF_NAD_FAD-bd"/>
</dbReference>
<organism evidence="2 3">
    <name type="scientific">Peptostreptococcus anaerobius</name>
    <dbReference type="NCBI Taxonomy" id="1261"/>
    <lineage>
        <taxon>Bacteria</taxon>
        <taxon>Bacillati</taxon>
        <taxon>Bacillota</taxon>
        <taxon>Clostridia</taxon>
        <taxon>Peptostreptococcales</taxon>
        <taxon>Peptostreptococcaceae</taxon>
        <taxon>Peptostreptococcus</taxon>
    </lineage>
</organism>
<dbReference type="PANTHER" id="PTHR43267">
    <property type="entry name" value="TRNA THREONYLCARBAMOYLADENOSINE DEHYDRATASE"/>
    <property type="match status" value="1"/>
</dbReference>
<proteinExistence type="predicted"/>
<dbReference type="GO" id="GO:0008641">
    <property type="term" value="F:ubiquitin-like modifier activating enzyme activity"/>
    <property type="evidence" value="ECO:0007669"/>
    <property type="project" value="InterPro"/>
</dbReference>
<feature type="domain" description="THIF-type NAD/FAD binding fold" evidence="1">
    <location>
        <begin position="12"/>
        <end position="171"/>
    </location>
</feature>
<dbReference type="GO" id="GO:0061504">
    <property type="term" value="P:cyclic threonylcarbamoyladenosine biosynthetic process"/>
    <property type="evidence" value="ECO:0007669"/>
    <property type="project" value="TreeGrafter"/>
</dbReference>
<sequence length="237" mass="26323">MNDKYKERTKIVIGQDGIDLLRNANILVFGIGGVGSYVVEGLVRAGIGNLTIVDFDTVDITNINRQIPALHSTIGMNKTDVLEKRIKDINPEINLKCHTSLYNEDTSDTLLDGDYDFVVDAIDMVPSKIHLIESCYKRGLNIISSMGMGNKLDPTMIEIADIHKTEMCPLAKIIRREAKKRGIKKLPVVYSREKPRDTGITQEDGRTKRVNGSMSFVPSCAGLIISSYIVRKIIGDL</sequence>
<gene>
    <name evidence="2" type="primary">moeB_1</name>
    <name evidence="2" type="ORF">NCTC11460_01294</name>
</gene>
<dbReference type="InterPro" id="IPR035985">
    <property type="entry name" value="Ubiquitin-activating_enz"/>
</dbReference>
<dbReference type="EC" id="2.7.7.80" evidence="2"/>
<reference evidence="2 3" key="1">
    <citation type="submission" date="2018-06" db="EMBL/GenBank/DDBJ databases">
        <authorList>
            <consortium name="Pathogen Informatics"/>
            <person name="Doyle S."/>
        </authorList>
    </citation>
    <scope>NUCLEOTIDE SEQUENCE [LARGE SCALE GENOMIC DNA]</scope>
    <source>
        <strain evidence="2 3">NCTC11460</strain>
    </source>
</reference>
<dbReference type="PANTHER" id="PTHR43267:SF1">
    <property type="entry name" value="TRNA THREONYLCARBAMOYLADENOSINE DEHYDRATASE"/>
    <property type="match status" value="1"/>
</dbReference>
<protein>
    <submittedName>
        <fullName evidence="2">Molybdopterin-synthase adenylyltransferase</fullName>
        <ecNumber evidence="2">2.7.7.80</ecNumber>
    </submittedName>
</protein>
<accession>A0A379CH00</accession>
<dbReference type="SUPFAM" id="SSF69572">
    <property type="entry name" value="Activating enzymes of the ubiquitin-like proteins"/>
    <property type="match status" value="1"/>
</dbReference>
<dbReference type="Proteomes" id="UP000255101">
    <property type="component" value="Unassembled WGS sequence"/>
</dbReference>
<dbReference type="GO" id="GO:0061503">
    <property type="term" value="F:tRNA threonylcarbamoyladenosine dehydratase"/>
    <property type="evidence" value="ECO:0007669"/>
    <property type="project" value="TreeGrafter"/>
</dbReference>
<keyword evidence="2" id="KW-0548">Nucleotidyltransferase</keyword>
<dbReference type="RefSeq" id="WP_002846579.1">
    <property type="nucleotide sequence ID" value="NZ_CAXUJS010000026.1"/>
</dbReference>
<keyword evidence="2" id="KW-0808">Transferase</keyword>
<dbReference type="CDD" id="cd00755">
    <property type="entry name" value="YgdL_like"/>
    <property type="match status" value="1"/>
</dbReference>
<dbReference type="AlphaFoldDB" id="A0A379CH00"/>
<evidence type="ECO:0000259" key="1">
    <source>
        <dbReference type="Pfam" id="PF00899"/>
    </source>
</evidence>
<dbReference type="EMBL" id="UGTB01000004">
    <property type="protein sequence ID" value="SUB61364.1"/>
    <property type="molecule type" value="Genomic_DNA"/>
</dbReference>
<dbReference type="Gene3D" id="3.40.50.720">
    <property type="entry name" value="NAD(P)-binding Rossmann-like Domain"/>
    <property type="match status" value="1"/>
</dbReference>
<name>A0A379CH00_9FIRM</name>
<evidence type="ECO:0000313" key="2">
    <source>
        <dbReference type="EMBL" id="SUB61364.1"/>
    </source>
</evidence>
<dbReference type="Pfam" id="PF00899">
    <property type="entry name" value="ThiF"/>
    <property type="match status" value="1"/>
</dbReference>
<dbReference type="InterPro" id="IPR045886">
    <property type="entry name" value="ThiF/MoeB/HesA"/>
</dbReference>
<evidence type="ECO:0000313" key="3">
    <source>
        <dbReference type="Proteomes" id="UP000255101"/>
    </source>
</evidence>